<dbReference type="PANTHER" id="PTHR42718">
    <property type="entry name" value="MAJOR FACILITATOR SUPERFAMILY MULTIDRUG TRANSPORTER MFSC"/>
    <property type="match status" value="1"/>
</dbReference>
<evidence type="ECO:0000313" key="11">
    <source>
        <dbReference type="Proteomes" id="UP001156691"/>
    </source>
</evidence>
<dbReference type="PANTHER" id="PTHR42718:SF47">
    <property type="entry name" value="METHYL VIOLOGEN RESISTANCE PROTEIN SMVA"/>
    <property type="match status" value="1"/>
</dbReference>
<feature type="region of interest" description="Disordered" evidence="7">
    <location>
        <begin position="509"/>
        <end position="529"/>
    </location>
</feature>
<feature type="transmembrane region" description="Helical" evidence="8">
    <location>
        <begin position="475"/>
        <end position="498"/>
    </location>
</feature>
<keyword evidence="2" id="KW-0813">Transport</keyword>
<evidence type="ECO:0000256" key="2">
    <source>
        <dbReference type="ARBA" id="ARBA00022448"/>
    </source>
</evidence>
<dbReference type="PROSITE" id="PS50850">
    <property type="entry name" value="MFS"/>
    <property type="match status" value="1"/>
</dbReference>
<feature type="transmembrane region" description="Helical" evidence="8">
    <location>
        <begin position="14"/>
        <end position="38"/>
    </location>
</feature>
<feature type="transmembrane region" description="Helical" evidence="8">
    <location>
        <begin position="58"/>
        <end position="75"/>
    </location>
</feature>
<accession>A0ABQ5W7W5</accession>
<organism evidence="10 11">
    <name type="scientific">Devosia nitrariae</name>
    <dbReference type="NCBI Taxonomy" id="2071872"/>
    <lineage>
        <taxon>Bacteria</taxon>
        <taxon>Pseudomonadati</taxon>
        <taxon>Pseudomonadota</taxon>
        <taxon>Alphaproteobacteria</taxon>
        <taxon>Hyphomicrobiales</taxon>
        <taxon>Devosiaceae</taxon>
        <taxon>Devosia</taxon>
    </lineage>
</organism>
<evidence type="ECO:0000259" key="9">
    <source>
        <dbReference type="PROSITE" id="PS50850"/>
    </source>
</evidence>
<feature type="transmembrane region" description="Helical" evidence="8">
    <location>
        <begin position="107"/>
        <end position="128"/>
    </location>
</feature>
<reference evidence="11" key="1">
    <citation type="journal article" date="2019" name="Int. J. Syst. Evol. Microbiol.">
        <title>The Global Catalogue of Microorganisms (GCM) 10K type strain sequencing project: providing services to taxonomists for standard genome sequencing and annotation.</title>
        <authorList>
            <consortium name="The Broad Institute Genomics Platform"/>
            <consortium name="The Broad Institute Genome Sequencing Center for Infectious Disease"/>
            <person name="Wu L."/>
            <person name="Ma J."/>
        </authorList>
    </citation>
    <scope>NUCLEOTIDE SEQUENCE [LARGE SCALE GENOMIC DNA]</scope>
    <source>
        <strain evidence="11">NBRC 112416</strain>
    </source>
</reference>
<gene>
    <name evidence="10" type="ORF">GCM10010862_32420</name>
</gene>
<feature type="transmembrane region" description="Helical" evidence="8">
    <location>
        <begin position="233"/>
        <end position="252"/>
    </location>
</feature>
<dbReference type="Pfam" id="PF07690">
    <property type="entry name" value="MFS_1"/>
    <property type="match status" value="1"/>
</dbReference>
<feature type="transmembrane region" description="Helical" evidence="8">
    <location>
        <begin position="264"/>
        <end position="290"/>
    </location>
</feature>
<protein>
    <submittedName>
        <fullName evidence="10">MFS transporter</fullName>
    </submittedName>
</protein>
<evidence type="ECO:0000313" key="10">
    <source>
        <dbReference type="EMBL" id="GLQ55983.1"/>
    </source>
</evidence>
<dbReference type="InterPro" id="IPR036259">
    <property type="entry name" value="MFS_trans_sf"/>
</dbReference>
<comment type="subcellular location">
    <subcellularLocation>
        <location evidence="1">Cell membrane</location>
        <topology evidence="1">Multi-pass membrane protein</topology>
    </subcellularLocation>
</comment>
<evidence type="ECO:0000256" key="8">
    <source>
        <dbReference type="SAM" id="Phobius"/>
    </source>
</evidence>
<proteinExistence type="predicted"/>
<feature type="transmembrane region" description="Helical" evidence="8">
    <location>
        <begin position="405"/>
        <end position="422"/>
    </location>
</feature>
<sequence length="529" mass="54475">MIDRSAQRASAREWTGLAVLALPTLLVSIDVSVILLALPRISAELGAGSAEQLWIMDIYGFMLAGFMITMGTLGDRIGRRKLVMIGGAAFALASVLAAFAPTPATLIAARALLGVAGATLSPSILALITNMFRDERQRGMAISIWLTCFMGGMALGPLVGGVMIERFWWGAPFLLGVPVMLLLLLTAPILLPEYRDESAGRIDLKSVLLSLAAILPIVFALKEFAKGENLAQAGIALVVGATFMAIFIIRQLRLDDPLLNLSLFANRAFSAVVAGMFLITMTGALMLFVAQYLQLVVGLTPTIAGVLGLPGILASVAGFMLSPIIARHMRPAHLIAGGLVLACLGALVLMMAVIGGDLLALIAGFVLFNLGCTPMVSLGTGILLGTVPPEKAGSAAALQETCSELGFSLGIAAFGSLAIALYRAGLAGAMPDGIEAEAATGAFETLAGAVETAATLPEGIGAELLVTAREAFSSAMTVVTGIEAAILLLVALIAILTLRHIGPLGTNAGHAQAPEAEAAEGDVKTASAR</sequence>
<evidence type="ECO:0000256" key="5">
    <source>
        <dbReference type="ARBA" id="ARBA00022989"/>
    </source>
</evidence>
<evidence type="ECO:0000256" key="4">
    <source>
        <dbReference type="ARBA" id="ARBA00022692"/>
    </source>
</evidence>
<evidence type="ECO:0000256" key="7">
    <source>
        <dbReference type="SAM" id="MobiDB-lite"/>
    </source>
</evidence>
<dbReference type="EMBL" id="BSNS01000015">
    <property type="protein sequence ID" value="GLQ55983.1"/>
    <property type="molecule type" value="Genomic_DNA"/>
</dbReference>
<keyword evidence="5 8" id="KW-1133">Transmembrane helix</keyword>
<feature type="domain" description="Major facilitator superfamily (MFS) profile" evidence="9">
    <location>
        <begin position="16"/>
        <end position="502"/>
    </location>
</feature>
<dbReference type="Proteomes" id="UP001156691">
    <property type="component" value="Unassembled WGS sequence"/>
</dbReference>
<evidence type="ECO:0000256" key="1">
    <source>
        <dbReference type="ARBA" id="ARBA00004651"/>
    </source>
</evidence>
<feature type="transmembrane region" description="Helical" evidence="8">
    <location>
        <begin position="140"/>
        <end position="161"/>
    </location>
</feature>
<feature type="transmembrane region" description="Helical" evidence="8">
    <location>
        <begin position="334"/>
        <end position="354"/>
    </location>
</feature>
<keyword evidence="11" id="KW-1185">Reference proteome</keyword>
<evidence type="ECO:0000256" key="6">
    <source>
        <dbReference type="ARBA" id="ARBA00023136"/>
    </source>
</evidence>
<keyword evidence="3" id="KW-1003">Cell membrane</keyword>
<name>A0ABQ5W7W5_9HYPH</name>
<keyword evidence="4 8" id="KW-0812">Transmembrane</keyword>
<feature type="transmembrane region" description="Helical" evidence="8">
    <location>
        <begin position="302"/>
        <end position="322"/>
    </location>
</feature>
<feature type="transmembrane region" description="Helical" evidence="8">
    <location>
        <begin position="167"/>
        <end position="190"/>
    </location>
</feature>
<comment type="caution">
    <text evidence="10">The sequence shown here is derived from an EMBL/GenBank/DDBJ whole genome shotgun (WGS) entry which is preliminary data.</text>
</comment>
<dbReference type="Gene3D" id="1.20.1250.20">
    <property type="entry name" value="MFS general substrate transporter like domains"/>
    <property type="match status" value="1"/>
</dbReference>
<dbReference type="CDD" id="cd17321">
    <property type="entry name" value="MFS_MMR_MDR_like"/>
    <property type="match status" value="1"/>
</dbReference>
<keyword evidence="6 8" id="KW-0472">Membrane</keyword>
<dbReference type="InterPro" id="IPR011701">
    <property type="entry name" value="MFS"/>
</dbReference>
<feature type="transmembrane region" description="Helical" evidence="8">
    <location>
        <begin position="202"/>
        <end position="221"/>
    </location>
</feature>
<evidence type="ECO:0000256" key="3">
    <source>
        <dbReference type="ARBA" id="ARBA00022475"/>
    </source>
</evidence>
<dbReference type="RefSeq" id="WP_284341399.1">
    <property type="nucleotide sequence ID" value="NZ_BSNS01000015.1"/>
</dbReference>
<feature type="transmembrane region" description="Helical" evidence="8">
    <location>
        <begin position="82"/>
        <end position="101"/>
    </location>
</feature>
<dbReference type="InterPro" id="IPR020846">
    <property type="entry name" value="MFS_dom"/>
</dbReference>
<feature type="transmembrane region" description="Helical" evidence="8">
    <location>
        <begin position="360"/>
        <end position="384"/>
    </location>
</feature>
<dbReference type="SUPFAM" id="SSF103473">
    <property type="entry name" value="MFS general substrate transporter"/>
    <property type="match status" value="1"/>
</dbReference>